<proteinExistence type="predicted"/>
<name>A0A5J4WWZ8_9EUKA</name>
<gene>
    <name evidence="2" type="ORF">EZS28_005607</name>
</gene>
<dbReference type="Proteomes" id="UP000324800">
    <property type="component" value="Unassembled WGS sequence"/>
</dbReference>
<organism evidence="2 3">
    <name type="scientific">Streblomastix strix</name>
    <dbReference type="NCBI Taxonomy" id="222440"/>
    <lineage>
        <taxon>Eukaryota</taxon>
        <taxon>Metamonada</taxon>
        <taxon>Preaxostyla</taxon>
        <taxon>Oxymonadida</taxon>
        <taxon>Streblomastigidae</taxon>
        <taxon>Streblomastix</taxon>
    </lineage>
</organism>
<dbReference type="AlphaFoldDB" id="A0A5J4WWZ8"/>
<evidence type="ECO:0000313" key="3">
    <source>
        <dbReference type="Proteomes" id="UP000324800"/>
    </source>
</evidence>
<feature type="compositionally biased region" description="Polar residues" evidence="1">
    <location>
        <begin position="413"/>
        <end position="423"/>
    </location>
</feature>
<feature type="region of interest" description="Disordered" evidence="1">
    <location>
        <begin position="410"/>
        <end position="441"/>
    </location>
</feature>
<evidence type="ECO:0000256" key="1">
    <source>
        <dbReference type="SAM" id="MobiDB-lite"/>
    </source>
</evidence>
<protein>
    <submittedName>
        <fullName evidence="2">Uncharacterized protein</fullName>
    </submittedName>
</protein>
<accession>A0A5J4WWZ8</accession>
<dbReference type="EMBL" id="SNRW01000865">
    <property type="protein sequence ID" value="KAA6398865.1"/>
    <property type="molecule type" value="Genomic_DNA"/>
</dbReference>
<feature type="compositionally biased region" description="Polar residues" evidence="1">
    <location>
        <begin position="431"/>
        <end position="441"/>
    </location>
</feature>
<evidence type="ECO:0000313" key="2">
    <source>
        <dbReference type="EMBL" id="KAA6398865.1"/>
    </source>
</evidence>
<reference evidence="2 3" key="1">
    <citation type="submission" date="2019-03" db="EMBL/GenBank/DDBJ databases">
        <title>Single cell metagenomics reveals metabolic interactions within the superorganism composed of flagellate Streblomastix strix and complex community of Bacteroidetes bacteria on its surface.</title>
        <authorList>
            <person name="Treitli S.C."/>
            <person name="Kolisko M."/>
            <person name="Husnik F."/>
            <person name="Keeling P."/>
            <person name="Hampl V."/>
        </authorList>
    </citation>
    <scope>NUCLEOTIDE SEQUENCE [LARGE SCALE GENOMIC DNA]</scope>
    <source>
        <strain evidence="2">ST1C</strain>
    </source>
</reference>
<comment type="caution">
    <text evidence="2">The sequence shown here is derived from an EMBL/GenBank/DDBJ whole genome shotgun (WGS) entry which is preliminary data.</text>
</comment>
<sequence>MQYTYSSSIFELHEDAIEPIDSYNVGIDSKKKTLAFGSVQGAYVQITSFKVRIIPTLRFSANQIDQTKSSSHSQQKKQNNETQRIIFECACITDDLIAVSYKCIVFVLLWNPSKPKIESIPSNQPNINQQQILQLPASIRSVSTLCFPSPVKTLSASTICGRSFLSVGCESPPAVYLFRLDAFQVSLQTEQSRKKLWDDGEKILDNMKYQIVYPSIQRPNPALIIQNGVKNKAEINDVESRHNIRIGSGNECKILSIDSDKGLNRKLKRYSSTLKQLKFIEVLSGSNQFVEVQYSSNITMTRAALLISGHNGQLSTSILPLSSLLEYPPNQSKQDQKLSEAQFFFPSLITNMKICPQPVKLAEDKGIIYLYGDRASALSWSYRAGMIIWTELECPGIIRSLMPMRIKDEEETSQINQDDISSDGSEKVSLPGSQISSKENATNKTPIAHPTLVYIDYVERRLTFGTIDKRNIILRNVKDLPSLPLSIAHIPTIHAIAVLCREHSQYPYYDQAVENNKYFEQNNLSISEDKDEIAQKKPQYYRDQNINYQNSKQLIGLGLDESGIVGVDRQMYMPFHEIFQDYLHQRKKIENINLNQNDNANSPSQILKSPQIGDQQNQENIINKKNDLSKYQLTTQYFQETIPEIDEKGEQFSDIASDWYIECHSKHFKNYLPKKQPPYKCNPPKITLCYSPNTNFSIAFPPWLDTLSILKALKNNNLKNQQEEDNQQEELDNEDEFMKMKINEVKERIKENKQTSRKSDYLKPMYIGEFNDRYARSLICVLGREGAFGIQRSDISTKEQLESQSQQQRPLDAENETFYENMLTDIFIFEIDRNHILNNERIKARSILQDQLAKSQKNENIKEQTYFQDEIIQQALDECDNVEHSYGDISTAAISTVYDKSQLLNVSLTLQKRIRILGGVQGIYGHPSTLVVLNGRGAFVFVVGARLDDQQLSAFSKHIVALVAVKSPILFNL</sequence>